<evidence type="ECO:0000256" key="2">
    <source>
        <dbReference type="ARBA" id="ARBA00024900"/>
    </source>
</evidence>
<comment type="caution">
    <text evidence="5">The sequence shown here is derived from an EMBL/GenBank/DDBJ whole genome shotgun (WGS) entry which is preliminary data.</text>
</comment>
<sequence>MKKTSLLAATLLVFVGGCNFFDKDKDQVSVTAKSALTATTKVVGAQNESYGNAYFEEEDAGVKVTLALTGLPPGEHGIHIHETGKCEAPTFESAGAHFNPTGKEHGKENPKGYHLGDMPNIVVEEDGTVDLTFIAEGLTLQKNVKNSLFDQDGSALVIHESADDYKTDPAGNSGKRIACGVIK</sequence>
<keyword evidence="6" id="KW-1185">Reference proteome</keyword>
<dbReference type="Proteomes" id="UP000050668">
    <property type="component" value="Unassembled WGS sequence"/>
</dbReference>
<dbReference type="CDD" id="cd00305">
    <property type="entry name" value="Cu-Zn_Superoxide_Dismutase"/>
    <property type="match status" value="1"/>
</dbReference>
<dbReference type="RefSeq" id="WP_053585101.1">
    <property type="nucleotide sequence ID" value="NZ_LGRV01000007.1"/>
</dbReference>
<dbReference type="InterPro" id="IPR036423">
    <property type="entry name" value="SOD-like_Cu/Zn_dom_sf"/>
</dbReference>
<evidence type="ECO:0000256" key="1">
    <source>
        <dbReference type="ARBA" id="ARBA00010457"/>
    </source>
</evidence>
<gene>
    <name evidence="5" type="ORF">AEA09_16795</name>
</gene>
<dbReference type="Gene3D" id="2.60.40.200">
    <property type="entry name" value="Superoxide dismutase, copper/zinc binding domain"/>
    <property type="match status" value="1"/>
</dbReference>
<keyword evidence="3" id="KW-0186">Copper</keyword>
<dbReference type="InterPro" id="IPR018152">
    <property type="entry name" value="SOD_Cu/Zn_BS"/>
</dbReference>
<keyword evidence="3" id="KW-0479">Metal-binding</keyword>
<evidence type="ECO:0000313" key="6">
    <source>
        <dbReference type="Proteomes" id="UP000050668"/>
    </source>
</evidence>
<evidence type="ECO:0000256" key="3">
    <source>
        <dbReference type="RuleBase" id="RU000393"/>
    </source>
</evidence>
<accession>A0ABR5JW73</accession>
<comment type="catalytic activity">
    <reaction evidence="3">
        <text>2 superoxide + 2 H(+) = H2O2 + O2</text>
        <dbReference type="Rhea" id="RHEA:20696"/>
        <dbReference type="ChEBI" id="CHEBI:15378"/>
        <dbReference type="ChEBI" id="CHEBI:15379"/>
        <dbReference type="ChEBI" id="CHEBI:16240"/>
        <dbReference type="ChEBI" id="CHEBI:18421"/>
        <dbReference type="EC" id="1.15.1.1"/>
    </reaction>
</comment>
<dbReference type="PANTHER" id="PTHR10003">
    <property type="entry name" value="SUPEROXIDE DISMUTASE CU-ZN -RELATED"/>
    <property type="match status" value="1"/>
</dbReference>
<feature type="domain" description="Superoxide dismutase copper/zinc binding" evidence="4">
    <location>
        <begin position="50"/>
        <end position="182"/>
    </location>
</feature>
<proteinExistence type="inferred from homology"/>
<dbReference type="PROSITE" id="PS00332">
    <property type="entry name" value="SOD_CU_ZN_2"/>
    <property type="match status" value="1"/>
</dbReference>
<evidence type="ECO:0000259" key="4">
    <source>
        <dbReference type="Pfam" id="PF00080"/>
    </source>
</evidence>
<keyword evidence="3" id="KW-0862">Zinc</keyword>
<reference evidence="6" key="1">
    <citation type="submission" date="2015-07" db="EMBL/GenBank/DDBJ databases">
        <title>Fjat-14205 dsm 2895.</title>
        <authorList>
            <person name="Liu B."/>
            <person name="Wang J."/>
            <person name="Zhu Y."/>
            <person name="Liu G."/>
            <person name="Chen Q."/>
            <person name="Chen Z."/>
            <person name="Lan J."/>
            <person name="Che J."/>
            <person name="Ge C."/>
            <person name="Shi H."/>
            <person name="Pan Z."/>
            <person name="Liu X."/>
        </authorList>
    </citation>
    <scope>NUCLEOTIDE SEQUENCE [LARGE SCALE GENOMIC DNA]</scope>
    <source>
        <strain evidence="6">DSM 25560</strain>
    </source>
</reference>
<dbReference type="PROSITE" id="PS51257">
    <property type="entry name" value="PROKAR_LIPOPROTEIN"/>
    <property type="match status" value="1"/>
</dbReference>
<protein>
    <recommendedName>
        <fullName evidence="3">Superoxide dismutase [Cu-Zn]</fullName>
        <ecNumber evidence="3">1.15.1.1</ecNumber>
    </recommendedName>
</protein>
<comment type="cofactor">
    <cofactor evidence="3">
        <name>Zn(2+)</name>
        <dbReference type="ChEBI" id="CHEBI:29105"/>
    </cofactor>
    <text evidence="3">Binds 1 zinc ion per subunit.</text>
</comment>
<comment type="cofactor">
    <cofactor evidence="3">
        <name>Cu cation</name>
        <dbReference type="ChEBI" id="CHEBI:23378"/>
    </cofactor>
    <text evidence="3">Binds 1 copper ion per subunit.</text>
</comment>
<organism evidence="5 6">
    <name type="scientific">Lysinibacillus contaminans</name>
    <dbReference type="NCBI Taxonomy" id="1293441"/>
    <lineage>
        <taxon>Bacteria</taxon>
        <taxon>Bacillati</taxon>
        <taxon>Bacillota</taxon>
        <taxon>Bacilli</taxon>
        <taxon>Bacillales</taxon>
        <taxon>Bacillaceae</taxon>
        <taxon>Lysinibacillus</taxon>
    </lineage>
</organism>
<keyword evidence="3" id="KW-0560">Oxidoreductase</keyword>
<dbReference type="SUPFAM" id="SSF49329">
    <property type="entry name" value="Cu,Zn superoxide dismutase-like"/>
    <property type="match status" value="1"/>
</dbReference>
<comment type="similarity">
    <text evidence="1 3">Belongs to the Cu-Zn superoxide dismutase family.</text>
</comment>
<dbReference type="Pfam" id="PF00080">
    <property type="entry name" value="Sod_Cu"/>
    <property type="match status" value="1"/>
</dbReference>
<dbReference type="EC" id="1.15.1.1" evidence="3"/>
<dbReference type="InterPro" id="IPR024134">
    <property type="entry name" value="SOD_Cu/Zn_/chaperone"/>
</dbReference>
<dbReference type="InterPro" id="IPR001424">
    <property type="entry name" value="SOD_Cu_Zn_dom"/>
</dbReference>
<comment type="function">
    <text evidence="2">Destroys radicals which are normally produced within the cells and which are toxic to biological systems. May play a role in favoring mycobacterial survival in phagocytes.</text>
</comment>
<name>A0ABR5JW73_9BACI</name>
<evidence type="ECO:0000313" key="5">
    <source>
        <dbReference type="EMBL" id="KOS66407.1"/>
    </source>
</evidence>
<dbReference type="EMBL" id="LGRV01000007">
    <property type="protein sequence ID" value="KOS66407.1"/>
    <property type="molecule type" value="Genomic_DNA"/>
</dbReference>